<name>A0ABM3G7C5_NEOLC</name>
<gene>
    <name evidence="5 6" type="primary">LOC107225996</name>
</gene>
<feature type="compositionally biased region" description="Polar residues" evidence="2">
    <location>
        <begin position="474"/>
        <end position="505"/>
    </location>
</feature>
<evidence type="ECO:0000313" key="5">
    <source>
        <dbReference type="RefSeq" id="XP_046596170.1"/>
    </source>
</evidence>
<keyword evidence="1" id="KW-0863">Zinc-finger</keyword>
<feature type="compositionally biased region" description="Polar residues" evidence="2">
    <location>
        <begin position="629"/>
        <end position="639"/>
    </location>
</feature>
<evidence type="ECO:0000256" key="2">
    <source>
        <dbReference type="SAM" id="MobiDB-lite"/>
    </source>
</evidence>
<feature type="region of interest" description="Disordered" evidence="2">
    <location>
        <begin position="340"/>
        <end position="363"/>
    </location>
</feature>
<keyword evidence="4" id="KW-1185">Reference proteome</keyword>
<dbReference type="RefSeq" id="XP_046596171.1">
    <property type="nucleotide sequence ID" value="XM_046740215.1"/>
</dbReference>
<feature type="compositionally biased region" description="Low complexity" evidence="2">
    <location>
        <begin position="340"/>
        <end position="358"/>
    </location>
</feature>
<dbReference type="SUPFAM" id="SSF57667">
    <property type="entry name" value="beta-beta-alpha zinc fingers"/>
    <property type="match status" value="1"/>
</dbReference>
<dbReference type="PANTHER" id="PTHR16515">
    <property type="entry name" value="PR DOMAIN ZINC FINGER PROTEIN"/>
    <property type="match status" value="1"/>
</dbReference>
<feature type="region of interest" description="Disordered" evidence="2">
    <location>
        <begin position="474"/>
        <end position="548"/>
    </location>
</feature>
<feature type="compositionally biased region" description="Basic residues" evidence="2">
    <location>
        <begin position="506"/>
        <end position="515"/>
    </location>
</feature>
<dbReference type="PROSITE" id="PS00028">
    <property type="entry name" value="ZINC_FINGER_C2H2_1"/>
    <property type="match status" value="2"/>
</dbReference>
<sequence length="671" mass="70741">MDITETFAPGGGNEDLGKTDFFDFVVSPAPHGPSGDGVSDEEGFLHRSACRSIGVSFLDGPRHQDTHDLRHDLHGSPFVKETNNNTLTALPPVSTITGSLTHHHHQHHNNRSHSCPTQQGVDVTMQEQPSTDCDYWGDEGKEQTCSIFLEDLSKYNCWSTGSNSGHGQSHDSIVQGEAAGRGCSGSHRQNTDGAIYTLTVLNNDANSMDALDCCKSPPPPSTDSWPLRPNLDLDAILNLDPANDHEHETVTENSRRESFHIIPVAGMGSQYSTDDSGFVESKELCVRGGQTPAHQTGDNNNDWKLSDQNHLPEGGSTGDSAESLLRSALQGKLYSGASSQAVSSSSSTTSQTPSLALQGTTSGTPHVQIIADHQPADETMHPCTEEDLLLSQLDATTYRPGDYEKLKSIANEVVEYCRIEPVCNVSATTTVMYTLDPASGSLGTITLPADLSQMGTVTVVTAGGQQDTVIGQPQTGVRTETETAPSQIQISPTRAAPASTSGTTKPTKKYMRRVNRNGSGGGAAAGGAGSANGTQQQGGGSPGSVQRKERSLHYCSICSKGFKDKYSVNVHIRTHTGEKPFACSLCGKSFRQKAHLAKHYQTHVAQKPAGVAAPPTPAPTPPASTAASVQNTPASTPANGSPAASVSDANSASRSQSSNDQNPNSCNSSTS</sequence>
<evidence type="ECO:0000256" key="1">
    <source>
        <dbReference type="PROSITE-ProRule" id="PRU00042"/>
    </source>
</evidence>
<feature type="compositionally biased region" description="Gly residues" evidence="2">
    <location>
        <begin position="518"/>
        <end position="542"/>
    </location>
</feature>
<feature type="compositionally biased region" description="Low complexity" evidence="2">
    <location>
        <begin position="641"/>
        <end position="658"/>
    </location>
</feature>
<dbReference type="RefSeq" id="XP_046596170.1">
    <property type="nucleotide sequence ID" value="XM_046740214.1"/>
</dbReference>
<feature type="region of interest" description="Disordered" evidence="2">
    <location>
        <begin position="605"/>
        <end position="671"/>
    </location>
</feature>
<feature type="region of interest" description="Disordered" evidence="2">
    <location>
        <begin position="288"/>
        <end position="321"/>
    </location>
</feature>
<evidence type="ECO:0000313" key="4">
    <source>
        <dbReference type="Proteomes" id="UP000829291"/>
    </source>
</evidence>
<proteinExistence type="predicted"/>
<feature type="compositionally biased region" description="Polar residues" evidence="2">
    <location>
        <begin position="659"/>
        <end position="671"/>
    </location>
</feature>
<keyword evidence="1" id="KW-0862">Zinc</keyword>
<dbReference type="PROSITE" id="PS50157">
    <property type="entry name" value="ZINC_FINGER_C2H2_2"/>
    <property type="match status" value="2"/>
</dbReference>
<feature type="compositionally biased region" description="Polar residues" evidence="2">
    <location>
        <begin position="292"/>
        <end position="309"/>
    </location>
</feature>
<feature type="domain" description="C2H2-type" evidence="3">
    <location>
        <begin position="581"/>
        <end position="608"/>
    </location>
</feature>
<keyword evidence="1" id="KW-0479">Metal-binding</keyword>
<dbReference type="Gene3D" id="3.30.160.60">
    <property type="entry name" value="Classic Zinc Finger"/>
    <property type="match status" value="2"/>
</dbReference>
<reference evidence="5 6" key="1">
    <citation type="submission" date="2025-05" db="UniProtKB">
        <authorList>
            <consortium name="RefSeq"/>
        </authorList>
    </citation>
    <scope>IDENTIFICATION</scope>
    <source>
        <tissue evidence="5 6">Thorax and Abdomen</tissue>
    </source>
</reference>
<organism evidence="4 6">
    <name type="scientific">Neodiprion lecontei</name>
    <name type="common">Redheaded pine sawfly</name>
    <dbReference type="NCBI Taxonomy" id="441921"/>
    <lineage>
        <taxon>Eukaryota</taxon>
        <taxon>Metazoa</taxon>
        <taxon>Ecdysozoa</taxon>
        <taxon>Arthropoda</taxon>
        <taxon>Hexapoda</taxon>
        <taxon>Insecta</taxon>
        <taxon>Pterygota</taxon>
        <taxon>Neoptera</taxon>
        <taxon>Endopterygota</taxon>
        <taxon>Hymenoptera</taxon>
        <taxon>Tenthredinoidea</taxon>
        <taxon>Diprionidae</taxon>
        <taxon>Diprioninae</taxon>
        <taxon>Neodiprion</taxon>
    </lineage>
</organism>
<dbReference type="Proteomes" id="UP000829291">
    <property type="component" value="Chromosome 5"/>
</dbReference>
<evidence type="ECO:0000313" key="6">
    <source>
        <dbReference type="RefSeq" id="XP_046596171.1"/>
    </source>
</evidence>
<dbReference type="InterPro" id="IPR050331">
    <property type="entry name" value="Zinc_finger"/>
</dbReference>
<protein>
    <submittedName>
        <fullName evidence="5 6">Zinc finger protein 648-like</fullName>
    </submittedName>
</protein>
<dbReference type="Pfam" id="PF00096">
    <property type="entry name" value="zf-C2H2"/>
    <property type="match status" value="2"/>
</dbReference>
<dbReference type="InterPro" id="IPR036236">
    <property type="entry name" value="Znf_C2H2_sf"/>
</dbReference>
<evidence type="ECO:0000259" key="3">
    <source>
        <dbReference type="PROSITE" id="PS50157"/>
    </source>
</evidence>
<dbReference type="InterPro" id="IPR013087">
    <property type="entry name" value="Znf_C2H2_type"/>
</dbReference>
<accession>A0ABM3G7C5</accession>
<dbReference type="PANTHER" id="PTHR16515:SF59">
    <property type="entry name" value="PR DOMAIN ZINC FINGER PROTEIN 1"/>
    <property type="match status" value="1"/>
</dbReference>
<feature type="domain" description="C2H2-type" evidence="3">
    <location>
        <begin position="553"/>
        <end position="580"/>
    </location>
</feature>
<dbReference type="SMART" id="SM00355">
    <property type="entry name" value="ZnF_C2H2"/>
    <property type="match status" value="2"/>
</dbReference>
<dbReference type="GeneID" id="107225996"/>